<dbReference type="NCBIfam" id="NF033740">
    <property type="entry name" value="MarP_fam_protase"/>
    <property type="match status" value="1"/>
</dbReference>
<dbReference type="GO" id="GO:0006508">
    <property type="term" value="P:proteolysis"/>
    <property type="evidence" value="ECO:0007669"/>
    <property type="project" value="UniProtKB-KW"/>
</dbReference>
<keyword evidence="3 5" id="KW-1133">Transmembrane helix</keyword>
<proteinExistence type="predicted"/>
<dbReference type="Pfam" id="PF13365">
    <property type="entry name" value="Trypsin_2"/>
    <property type="match status" value="1"/>
</dbReference>
<accession>A0A3A1U2L0</accession>
<dbReference type="InterPro" id="IPR001940">
    <property type="entry name" value="Peptidase_S1C"/>
</dbReference>
<comment type="subcellular location">
    <subcellularLocation>
        <location evidence="1">Membrane</location>
        <topology evidence="1">Multi-pass membrane protein</topology>
    </subcellularLocation>
</comment>
<evidence type="ECO:0000256" key="2">
    <source>
        <dbReference type="ARBA" id="ARBA00022692"/>
    </source>
</evidence>
<feature type="transmembrane region" description="Helical" evidence="5">
    <location>
        <begin position="105"/>
        <end position="130"/>
    </location>
</feature>
<dbReference type="EMBL" id="QXTG01000001">
    <property type="protein sequence ID" value="RIX31175.1"/>
    <property type="molecule type" value="Genomic_DNA"/>
</dbReference>
<sequence>MSVVLDIVLVLVLLGYLVQGWRLGFVRSLGAIVGIIAGGIAAALLSPLIGSLVPDETGRVVATIVAAIVLVLLGHAAGSGIGAAIGGVLRRSPLGPIDRLLGAAAQLVVSALAISVIASLAVSLGVPYVAQPVASSAVLRAIDTATPAPVDRALAQLRSTVLSSGIPQLGIALGTGTGGGSTAVPGVDQTAGLRTAAESVVKITGRAPACNQEQSGSGFVVADDRVLTNAHVVTGVTDPVVLAPNGQALRSRVTFYDPRRDLAVLAVPGLDAAPLAIADPPGVGDRGVVAGYPFGGPFTEGGARVVQSGRVSVPDVTGGGRTERDIAAIAADVEQGNSGGPLLTPSGRVIGLVFAKSTSQSDLGYAMTPDEFGSVVQRAGDLSSAVSTGRCSRG</sequence>
<dbReference type="PANTHER" id="PTHR43019">
    <property type="entry name" value="SERINE ENDOPROTEASE DEGS"/>
    <property type="match status" value="1"/>
</dbReference>
<keyword evidence="6" id="KW-0645">Protease</keyword>
<dbReference type="Gene3D" id="2.40.10.10">
    <property type="entry name" value="Trypsin-like serine proteases"/>
    <property type="match status" value="2"/>
</dbReference>
<keyword evidence="2 5" id="KW-0812">Transmembrane</keyword>
<dbReference type="GO" id="GO:0004252">
    <property type="term" value="F:serine-type endopeptidase activity"/>
    <property type="evidence" value="ECO:0007669"/>
    <property type="project" value="InterPro"/>
</dbReference>
<protein>
    <submittedName>
        <fullName evidence="6">Serine protease</fullName>
    </submittedName>
</protein>
<gene>
    <name evidence="6" type="ORF">D1781_07400</name>
</gene>
<dbReference type="InterPro" id="IPR047680">
    <property type="entry name" value="MarP-like"/>
</dbReference>
<evidence type="ECO:0000313" key="7">
    <source>
        <dbReference type="Proteomes" id="UP000265742"/>
    </source>
</evidence>
<dbReference type="Proteomes" id="UP000265742">
    <property type="component" value="Unassembled WGS sequence"/>
</dbReference>
<evidence type="ECO:0000313" key="6">
    <source>
        <dbReference type="EMBL" id="RIX31175.1"/>
    </source>
</evidence>
<evidence type="ECO:0000256" key="5">
    <source>
        <dbReference type="SAM" id="Phobius"/>
    </source>
</evidence>
<feature type="transmembrane region" description="Helical" evidence="5">
    <location>
        <begin position="60"/>
        <end position="85"/>
    </location>
</feature>
<name>A0A3A1U2L0_9MICO</name>
<dbReference type="InterPro" id="IPR003825">
    <property type="entry name" value="Colicin-V_CvpA"/>
</dbReference>
<dbReference type="GO" id="GO:0009403">
    <property type="term" value="P:toxin biosynthetic process"/>
    <property type="evidence" value="ECO:0007669"/>
    <property type="project" value="InterPro"/>
</dbReference>
<dbReference type="AlphaFoldDB" id="A0A3A1U2L0"/>
<dbReference type="SUPFAM" id="SSF50494">
    <property type="entry name" value="Trypsin-like serine proteases"/>
    <property type="match status" value="1"/>
</dbReference>
<reference evidence="7" key="1">
    <citation type="submission" date="2018-09" db="EMBL/GenBank/DDBJ databases">
        <authorList>
            <person name="Kim I."/>
        </authorList>
    </citation>
    <scope>NUCLEOTIDE SEQUENCE [LARGE SCALE GENOMIC DNA]</scope>
    <source>
        <strain evidence="7">DD4a</strain>
    </source>
</reference>
<keyword evidence="7" id="KW-1185">Reference proteome</keyword>
<keyword evidence="4 5" id="KW-0472">Membrane</keyword>
<feature type="transmembrane region" description="Helical" evidence="5">
    <location>
        <begin position="30"/>
        <end position="53"/>
    </location>
</feature>
<keyword evidence="6" id="KW-0378">Hydrolase</keyword>
<evidence type="ECO:0000256" key="1">
    <source>
        <dbReference type="ARBA" id="ARBA00004141"/>
    </source>
</evidence>
<dbReference type="PRINTS" id="PR00834">
    <property type="entry name" value="PROTEASES2C"/>
</dbReference>
<evidence type="ECO:0000256" key="4">
    <source>
        <dbReference type="ARBA" id="ARBA00023136"/>
    </source>
</evidence>
<organism evidence="6 7">
    <name type="scientific">Amnibacterium setariae</name>
    <dbReference type="NCBI Taxonomy" id="2306585"/>
    <lineage>
        <taxon>Bacteria</taxon>
        <taxon>Bacillati</taxon>
        <taxon>Actinomycetota</taxon>
        <taxon>Actinomycetes</taxon>
        <taxon>Micrococcales</taxon>
        <taxon>Microbacteriaceae</taxon>
        <taxon>Amnibacterium</taxon>
    </lineage>
</organism>
<dbReference type="InterPro" id="IPR043504">
    <property type="entry name" value="Peptidase_S1_PA_chymotrypsin"/>
</dbReference>
<evidence type="ECO:0000256" key="3">
    <source>
        <dbReference type="ARBA" id="ARBA00022989"/>
    </source>
</evidence>
<dbReference type="RefSeq" id="WP_119481537.1">
    <property type="nucleotide sequence ID" value="NZ_QXTG01000001.1"/>
</dbReference>
<dbReference type="GO" id="GO:0016020">
    <property type="term" value="C:membrane"/>
    <property type="evidence" value="ECO:0007669"/>
    <property type="project" value="UniProtKB-SubCell"/>
</dbReference>
<dbReference type="InterPro" id="IPR009003">
    <property type="entry name" value="Peptidase_S1_PA"/>
</dbReference>
<dbReference type="Pfam" id="PF02674">
    <property type="entry name" value="Colicin_V"/>
    <property type="match status" value="1"/>
</dbReference>
<dbReference type="PANTHER" id="PTHR43019:SF23">
    <property type="entry name" value="PROTEASE DO-LIKE 5, CHLOROPLASTIC"/>
    <property type="match status" value="1"/>
</dbReference>
<dbReference type="OrthoDB" id="9766361at2"/>
<comment type="caution">
    <text evidence="6">The sequence shown here is derived from an EMBL/GenBank/DDBJ whole genome shotgun (WGS) entry which is preliminary data.</text>
</comment>